<dbReference type="AlphaFoldDB" id="A0A1E5C841"/>
<dbReference type="Pfam" id="PF01551">
    <property type="entry name" value="Peptidase_M23"/>
    <property type="match status" value="1"/>
</dbReference>
<evidence type="ECO:0000313" key="4">
    <source>
        <dbReference type="EMBL" id="OEE61678.1"/>
    </source>
</evidence>
<evidence type="ECO:0000256" key="1">
    <source>
        <dbReference type="ARBA" id="ARBA00038420"/>
    </source>
</evidence>
<dbReference type="InterPro" id="IPR018392">
    <property type="entry name" value="LysM"/>
</dbReference>
<dbReference type="InterPro" id="IPR016047">
    <property type="entry name" value="M23ase_b-sheet_dom"/>
</dbReference>
<sequence length="319" mass="34593">MEGVSIQLKILVFLSVLGFLSACSISSPAPVSSVGPDYGDVERGSYRGSYYKVQKGDTLYYIAYVTDRDVKEIISANKLTSPYTIFPGQKLNLWQEKYVPPTYGKKSDIPIAPIVVAPAVVATAPVVASKAPVVPTGSSAKSDKDKQKYASQKKSESSSQNKKNVEQQKVKEYSRPVTKNKPSVDKSANKSSGAPKAISWQWPVSGRVVSGFSSSELGNKGVDIAGKRGQSISASADGKVVYAGNALRGYGNLIIIKHNDDYLSAYAHNDRIFVSERQSVKKGQKIASMGSSGTNSVRLHFEIRYKGKSVNPLRYLPKR</sequence>
<feature type="region of interest" description="Disordered" evidence="2">
    <location>
        <begin position="132"/>
        <end position="195"/>
    </location>
</feature>
<comment type="similarity">
    <text evidence="1">Belongs to the E.coli NlpD/Haemophilus LppB family.</text>
</comment>
<dbReference type="InterPro" id="IPR036779">
    <property type="entry name" value="LysM_dom_sf"/>
</dbReference>
<feature type="compositionally biased region" description="Basic and acidic residues" evidence="2">
    <location>
        <begin position="163"/>
        <end position="174"/>
    </location>
</feature>
<feature type="domain" description="LysM" evidence="3">
    <location>
        <begin position="49"/>
        <end position="93"/>
    </location>
</feature>
<dbReference type="InterPro" id="IPR011055">
    <property type="entry name" value="Dup_hybrid_motif"/>
</dbReference>
<evidence type="ECO:0000259" key="3">
    <source>
        <dbReference type="PROSITE" id="PS51782"/>
    </source>
</evidence>
<feature type="compositionally biased region" description="Basic and acidic residues" evidence="2">
    <location>
        <begin position="141"/>
        <end position="156"/>
    </location>
</feature>
<proteinExistence type="inferred from homology"/>
<dbReference type="GO" id="GO:0004222">
    <property type="term" value="F:metalloendopeptidase activity"/>
    <property type="evidence" value="ECO:0007669"/>
    <property type="project" value="TreeGrafter"/>
</dbReference>
<dbReference type="EMBL" id="AJWN02000043">
    <property type="protein sequence ID" value="OEE61678.1"/>
    <property type="molecule type" value="Genomic_DNA"/>
</dbReference>
<dbReference type="GO" id="GO:0009279">
    <property type="term" value="C:cell outer membrane"/>
    <property type="evidence" value="ECO:0007669"/>
    <property type="project" value="TreeGrafter"/>
</dbReference>
<dbReference type="GO" id="GO:0032153">
    <property type="term" value="C:cell division site"/>
    <property type="evidence" value="ECO:0007669"/>
    <property type="project" value="TreeGrafter"/>
</dbReference>
<organism evidence="4 5">
    <name type="scientific">Enterovibrio norvegicus FF-454</name>
    <dbReference type="NCBI Taxonomy" id="1185651"/>
    <lineage>
        <taxon>Bacteria</taxon>
        <taxon>Pseudomonadati</taxon>
        <taxon>Pseudomonadota</taxon>
        <taxon>Gammaproteobacteria</taxon>
        <taxon>Vibrionales</taxon>
        <taxon>Vibrionaceae</taxon>
        <taxon>Enterovibrio</taxon>
    </lineage>
</organism>
<dbReference type="PANTHER" id="PTHR21666:SF263">
    <property type="entry name" value="MUREIN HYDROLASE ACTIVATOR NLPD"/>
    <property type="match status" value="1"/>
</dbReference>
<dbReference type="InterPro" id="IPR050570">
    <property type="entry name" value="Cell_wall_metabolism_enzyme"/>
</dbReference>
<evidence type="ECO:0000256" key="2">
    <source>
        <dbReference type="SAM" id="MobiDB-lite"/>
    </source>
</evidence>
<dbReference type="Gene3D" id="2.70.70.10">
    <property type="entry name" value="Glucose Permease (Domain IIA)"/>
    <property type="match status" value="1"/>
</dbReference>
<keyword evidence="5" id="KW-1185">Reference proteome</keyword>
<dbReference type="RefSeq" id="WP_016960266.1">
    <property type="nucleotide sequence ID" value="NZ_AJWN02000043.1"/>
</dbReference>
<dbReference type="PANTHER" id="PTHR21666">
    <property type="entry name" value="PEPTIDASE-RELATED"/>
    <property type="match status" value="1"/>
</dbReference>
<dbReference type="Gene3D" id="3.10.350.10">
    <property type="entry name" value="LysM domain"/>
    <property type="match status" value="1"/>
</dbReference>
<dbReference type="Proteomes" id="UP000095039">
    <property type="component" value="Unassembled WGS sequence"/>
</dbReference>
<dbReference type="SUPFAM" id="SSF51261">
    <property type="entry name" value="Duplicated hybrid motif"/>
    <property type="match status" value="1"/>
</dbReference>
<reference evidence="4 5" key="1">
    <citation type="journal article" date="2012" name="Science">
        <title>Ecological populations of bacteria act as socially cohesive units of antibiotic production and resistance.</title>
        <authorList>
            <person name="Cordero O.X."/>
            <person name="Wildschutte H."/>
            <person name="Kirkup B."/>
            <person name="Proehl S."/>
            <person name="Ngo L."/>
            <person name="Hussain F."/>
            <person name="Le Roux F."/>
            <person name="Mincer T."/>
            <person name="Polz M.F."/>
        </authorList>
    </citation>
    <scope>NUCLEOTIDE SEQUENCE [LARGE SCALE GENOMIC DNA]</scope>
    <source>
        <strain evidence="4 5">FF-454</strain>
    </source>
</reference>
<accession>A0A1E5C841</accession>
<gene>
    <name evidence="4" type="ORF">A1OK_07910</name>
</gene>
<evidence type="ECO:0000313" key="5">
    <source>
        <dbReference type="Proteomes" id="UP000095039"/>
    </source>
</evidence>
<dbReference type="PROSITE" id="PS51782">
    <property type="entry name" value="LYSM"/>
    <property type="match status" value="1"/>
</dbReference>
<dbReference type="Pfam" id="PF01476">
    <property type="entry name" value="LysM"/>
    <property type="match status" value="1"/>
</dbReference>
<dbReference type="CDD" id="cd12797">
    <property type="entry name" value="M23_peptidase"/>
    <property type="match status" value="1"/>
</dbReference>
<comment type="caution">
    <text evidence="4">The sequence shown here is derived from an EMBL/GenBank/DDBJ whole genome shotgun (WGS) entry which is preliminary data.</text>
</comment>
<protein>
    <recommendedName>
        <fullName evidence="3">LysM domain-containing protein</fullName>
    </recommendedName>
</protein>
<dbReference type="CDD" id="cd00118">
    <property type="entry name" value="LysM"/>
    <property type="match status" value="1"/>
</dbReference>
<dbReference type="SMART" id="SM00257">
    <property type="entry name" value="LysM"/>
    <property type="match status" value="1"/>
</dbReference>
<name>A0A1E5C841_9GAMM</name>